<dbReference type="AlphaFoldDB" id="A0A328AS17"/>
<gene>
    <name evidence="3" type="ORF">DJ018_03580</name>
</gene>
<reference evidence="4" key="1">
    <citation type="submission" date="2018-05" db="EMBL/GenBank/DDBJ databases">
        <authorList>
            <person name="Li X."/>
        </authorList>
    </citation>
    <scope>NUCLEOTIDE SEQUENCE [LARGE SCALE GENOMIC DNA]</scope>
    <source>
        <strain evidence="4">YIM 73061</strain>
    </source>
</reference>
<keyword evidence="4" id="KW-1185">Reference proteome</keyword>
<dbReference type="Proteomes" id="UP000249725">
    <property type="component" value="Unassembled WGS sequence"/>
</dbReference>
<dbReference type="GO" id="GO:0005737">
    <property type="term" value="C:cytoplasm"/>
    <property type="evidence" value="ECO:0007669"/>
    <property type="project" value="TreeGrafter"/>
</dbReference>
<comment type="caution">
    <text evidence="3">The sequence shown here is derived from an EMBL/GenBank/DDBJ whole genome shotgun (WGS) entry which is preliminary data.</text>
</comment>
<dbReference type="PANTHER" id="PTHR21240">
    <property type="entry name" value="2-AMINO-3-CARBOXYLMUCONATE-6-SEMIALDEHYDE DECARBOXYLASE"/>
    <property type="match status" value="1"/>
</dbReference>
<dbReference type="PANTHER" id="PTHR21240:SF28">
    <property type="entry name" value="ISO-OROTATE DECARBOXYLASE (EUROFUNG)"/>
    <property type="match status" value="1"/>
</dbReference>
<evidence type="ECO:0000313" key="3">
    <source>
        <dbReference type="EMBL" id="RAK57051.1"/>
    </source>
</evidence>
<name>A0A328AS17_9CAUL</name>
<dbReference type="Pfam" id="PF04909">
    <property type="entry name" value="Amidohydro_2"/>
    <property type="match status" value="1"/>
</dbReference>
<evidence type="ECO:0000259" key="2">
    <source>
        <dbReference type="Pfam" id="PF04909"/>
    </source>
</evidence>
<organism evidence="3 4">
    <name type="scientific">Phenylobacterium deserti</name>
    <dbReference type="NCBI Taxonomy" id="1914756"/>
    <lineage>
        <taxon>Bacteria</taxon>
        <taxon>Pseudomonadati</taxon>
        <taxon>Pseudomonadota</taxon>
        <taxon>Alphaproteobacteria</taxon>
        <taxon>Caulobacterales</taxon>
        <taxon>Caulobacteraceae</taxon>
        <taxon>Phenylobacterium</taxon>
    </lineage>
</organism>
<dbReference type="OrthoDB" id="5958883at2"/>
<dbReference type="InterPro" id="IPR006680">
    <property type="entry name" value="Amidohydro-rel"/>
</dbReference>
<dbReference type="GO" id="GO:0016787">
    <property type="term" value="F:hydrolase activity"/>
    <property type="evidence" value="ECO:0007669"/>
    <property type="project" value="InterPro"/>
</dbReference>
<dbReference type="SUPFAM" id="SSF51556">
    <property type="entry name" value="Metallo-dependent hydrolases"/>
    <property type="match status" value="1"/>
</dbReference>
<dbReference type="Gene3D" id="3.20.20.140">
    <property type="entry name" value="Metal-dependent hydrolases"/>
    <property type="match status" value="1"/>
</dbReference>
<protein>
    <recommendedName>
        <fullName evidence="2">Amidohydrolase-related domain-containing protein</fullName>
    </recommendedName>
</protein>
<proteinExistence type="predicted"/>
<dbReference type="InterPro" id="IPR032465">
    <property type="entry name" value="ACMSD"/>
</dbReference>
<evidence type="ECO:0000313" key="4">
    <source>
        <dbReference type="Proteomes" id="UP000249725"/>
    </source>
</evidence>
<evidence type="ECO:0000256" key="1">
    <source>
        <dbReference type="ARBA" id="ARBA00023239"/>
    </source>
</evidence>
<dbReference type="EMBL" id="QFYR01000001">
    <property type="protein sequence ID" value="RAK57051.1"/>
    <property type="molecule type" value="Genomic_DNA"/>
</dbReference>
<feature type="domain" description="Amidohydrolase-related" evidence="2">
    <location>
        <begin position="55"/>
        <end position="333"/>
    </location>
</feature>
<dbReference type="GO" id="GO:0016831">
    <property type="term" value="F:carboxy-lyase activity"/>
    <property type="evidence" value="ECO:0007669"/>
    <property type="project" value="InterPro"/>
</dbReference>
<dbReference type="InterPro" id="IPR032466">
    <property type="entry name" value="Metal_Hydrolase"/>
</dbReference>
<dbReference type="GO" id="GO:0019748">
    <property type="term" value="P:secondary metabolic process"/>
    <property type="evidence" value="ECO:0007669"/>
    <property type="project" value="TreeGrafter"/>
</dbReference>
<keyword evidence="1" id="KW-0456">Lyase</keyword>
<sequence length="342" mass="36447">MKGNSLDPAPSSRRSCSIDGTGLVMRLPFAMLALAAGLGGCASLGGASGPATPRIDYHQHLVSPAFAPIVKFPEMDGQALVARLDAAGMEKAVALSMGYSFSDERKKLPDPAGLTRAENDWTARQVVASGGRLIGFCGVNPLRPEALSEIDRCLSLPGMRGLKLHLGNSGVTLRDPDHVARMEEVFALLQRRGAPVLIHMRARGGKDFGAPDAQIFLDRLVPRAPDVEIIVAHFGGAGPGYPEQADEVMGVFAVAAERGDPRLRNLYFDMATILVADSTPEEGARAGRRVRQLGPKRILFGSDMAAPGAPSLSDAWTIFRTKAGLSETEARVIAGNRLRFTR</sequence>
<accession>A0A328AS17</accession>